<gene>
    <name evidence="3" type="ORF">B4135_1342</name>
</gene>
<dbReference type="Gene3D" id="2.60.40.10">
    <property type="entry name" value="Immunoglobulins"/>
    <property type="match status" value="2"/>
</dbReference>
<dbReference type="PATRIC" id="fig|301148.3.peg.588"/>
<feature type="domain" description="YtkA-like" evidence="2">
    <location>
        <begin position="149"/>
        <end position="225"/>
    </location>
</feature>
<proteinExistence type="predicted"/>
<evidence type="ECO:0000259" key="2">
    <source>
        <dbReference type="Pfam" id="PF13115"/>
    </source>
</evidence>
<dbReference type="InterPro" id="IPR013783">
    <property type="entry name" value="Ig-like_fold"/>
</dbReference>
<comment type="caution">
    <text evidence="3">The sequence shown here is derived from an EMBL/GenBank/DDBJ whole genome shotgun (WGS) entry which is preliminary data.</text>
</comment>
<feature type="chain" id="PRO_5038850642" description="YtkA-like domain-containing protein" evidence="1">
    <location>
        <begin position="22"/>
        <end position="244"/>
    </location>
</feature>
<evidence type="ECO:0000313" key="3">
    <source>
        <dbReference type="EMBL" id="KYD22335.1"/>
    </source>
</evidence>
<dbReference type="InterPro" id="IPR032693">
    <property type="entry name" value="YtkA-like_dom"/>
</dbReference>
<accession>A0A150MDG5</accession>
<dbReference type="OrthoDB" id="2679563at2"/>
<evidence type="ECO:0000313" key="4">
    <source>
        <dbReference type="Proteomes" id="UP000075683"/>
    </source>
</evidence>
<dbReference type="EMBL" id="LQYT01000011">
    <property type="protein sequence ID" value="KYD22335.1"/>
    <property type="molecule type" value="Genomic_DNA"/>
</dbReference>
<dbReference type="Proteomes" id="UP000075683">
    <property type="component" value="Unassembled WGS sequence"/>
</dbReference>
<dbReference type="AlphaFoldDB" id="A0A150MDG5"/>
<dbReference type="PROSITE" id="PS51257">
    <property type="entry name" value="PROKAR_LIPOPROTEIN"/>
    <property type="match status" value="1"/>
</dbReference>
<evidence type="ECO:0000256" key="1">
    <source>
        <dbReference type="SAM" id="SignalP"/>
    </source>
</evidence>
<protein>
    <recommendedName>
        <fullName evidence="2">YtkA-like domain-containing protein</fullName>
    </recommendedName>
</protein>
<dbReference type="STRING" id="301148.B4135_1342"/>
<organism evidence="3 4">
    <name type="scientific">Caldibacillus debilis</name>
    <dbReference type="NCBI Taxonomy" id="301148"/>
    <lineage>
        <taxon>Bacteria</taxon>
        <taxon>Bacillati</taxon>
        <taxon>Bacillota</taxon>
        <taxon>Bacilli</taxon>
        <taxon>Bacillales</taxon>
        <taxon>Bacillaceae</taxon>
        <taxon>Caldibacillus</taxon>
    </lineage>
</organism>
<name>A0A150MDG5_9BACI</name>
<keyword evidence="1" id="KW-0732">Signal</keyword>
<sequence length="244" mass="26287">MKKFAGIMAVLLAILFLGACGKEEEGHDGDRGEMIDVALEVPEKSDPGEKVELRAVVTQGKEKVKDADEVKFEIWKEGAKDDSSMLDAKNNGDGSYTAETTFAADGVYTVQVHVTARGMHTMPKKNITVGSGETGEAGHQGHEGDEGQVAIHLMKEDPITAGKETDLTVHVQKDGAPLEKAKVTLEITGTGASQKEMVPAAEAAKGAYKASYTFPEKGNYRITIHVEKEEGKLHTHQEEEVAVR</sequence>
<dbReference type="Pfam" id="PF13115">
    <property type="entry name" value="YtkA"/>
    <property type="match status" value="2"/>
</dbReference>
<reference evidence="3 4" key="1">
    <citation type="submission" date="2016-01" db="EMBL/GenBank/DDBJ databases">
        <title>Draft Genome Sequences of Seven Thermophilic Sporeformers Isolated from Foods.</title>
        <authorList>
            <person name="Berendsen E.M."/>
            <person name="Wells-Bennik M.H."/>
            <person name="Krawcyk A.O."/>
            <person name="De Jong A."/>
            <person name="Holsappel S."/>
            <person name="Eijlander R.T."/>
            <person name="Kuipers O.P."/>
        </authorList>
    </citation>
    <scope>NUCLEOTIDE SEQUENCE [LARGE SCALE GENOMIC DNA]</scope>
    <source>
        <strain evidence="3 4">B4135</strain>
    </source>
</reference>
<feature type="domain" description="YtkA-like" evidence="2">
    <location>
        <begin position="35"/>
        <end position="113"/>
    </location>
</feature>
<feature type="signal peptide" evidence="1">
    <location>
        <begin position="1"/>
        <end position="21"/>
    </location>
</feature>
<dbReference type="RefSeq" id="WP_061568073.1">
    <property type="nucleotide sequence ID" value="NZ_LQYT01000011.1"/>
</dbReference>